<gene>
    <name evidence="3" type="ORF">AL468_11815</name>
</gene>
<dbReference type="InterPro" id="IPR052159">
    <property type="entry name" value="Competence_DNA_uptake"/>
</dbReference>
<dbReference type="SUPFAM" id="SSF56281">
    <property type="entry name" value="Metallo-hydrolase/oxidoreductase"/>
    <property type="match status" value="1"/>
</dbReference>
<name>A0ABN5HQH2_9VIBR</name>
<dbReference type="EMBL" id="CP014134">
    <property type="protein sequence ID" value="AVH27803.1"/>
    <property type="molecule type" value="Genomic_DNA"/>
</dbReference>
<dbReference type="InterPro" id="IPR001279">
    <property type="entry name" value="Metallo-B-lactamas"/>
</dbReference>
<feature type="region of interest" description="Disordered" evidence="1">
    <location>
        <begin position="327"/>
        <end position="357"/>
    </location>
</feature>
<dbReference type="PANTHER" id="PTHR30619:SF1">
    <property type="entry name" value="RECOMBINATION PROTEIN 2"/>
    <property type="match status" value="1"/>
</dbReference>
<dbReference type="PANTHER" id="PTHR30619">
    <property type="entry name" value="DNA INTERNALIZATION/COMPETENCE PROTEIN COMEC/REC2"/>
    <property type="match status" value="1"/>
</dbReference>
<organism evidence="3 4">
    <name type="scientific">Vibrio diabolicus</name>
    <dbReference type="NCBI Taxonomy" id="50719"/>
    <lineage>
        <taxon>Bacteria</taxon>
        <taxon>Pseudomonadati</taxon>
        <taxon>Pseudomonadota</taxon>
        <taxon>Gammaproteobacteria</taxon>
        <taxon>Vibrionales</taxon>
        <taxon>Vibrionaceae</taxon>
        <taxon>Vibrio</taxon>
        <taxon>Vibrio diabolicus subgroup</taxon>
    </lineage>
</organism>
<evidence type="ECO:0000313" key="3">
    <source>
        <dbReference type="EMBL" id="AVH27803.1"/>
    </source>
</evidence>
<evidence type="ECO:0000313" key="4">
    <source>
        <dbReference type="Proteomes" id="UP000237665"/>
    </source>
</evidence>
<dbReference type="Proteomes" id="UP000237665">
    <property type="component" value="Chromosome 1"/>
</dbReference>
<proteinExistence type="predicted"/>
<sequence>MSDFFEIDFLDIESNKSGDAVPMRYSINGNQRIHITDGGFQATGDKLVTHINTYYDNPSYIDSVLVTHPDGDHAGGLRKLFEEYEIGELWMIRPWLYADELIDRFSRFSSVENLAKRLREIYPNIAALEELAIESGTVIKEPFQGQVIGDIHILAPSKIRYLDLVVESEKTPEATKAEQASVMEAMGGAFRKAINFIRSAWGEEIFPEEDTSPENNMSVIQYANLCGKKILLTGDAGRAAMNEAADYAPYVGLVLPGIDRIQVPHHGSRHNVSTEVLDRWLGERHSQQSSEGAFTAIVSASKEDEHHPRKSVVRAFIHRGAKVISTEGSDKCTGHNAPVRDGWGAVEPMSYPEDQED</sequence>
<evidence type="ECO:0000259" key="2">
    <source>
        <dbReference type="Pfam" id="PF00753"/>
    </source>
</evidence>
<dbReference type="Pfam" id="PF00753">
    <property type="entry name" value="Lactamase_B"/>
    <property type="match status" value="1"/>
</dbReference>
<keyword evidence="4" id="KW-1185">Reference proteome</keyword>
<accession>A0ABN5HQH2</accession>
<dbReference type="RefSeq" id="WP_104974753.1">
    <property type="nucleotide sequence ID" value="NZ_CP014134.1"/>
</dbReference>
<dbReference type="InterPro" id="IPR036866">
    <property type="entry name" value="RibonucZ/Hydroxyglut_hydro"/>
</dbReference>
<dbReference type="Gene3D" id="3.60.15.10">
    <property type="entry name" value="Ribonuclease Z/Hydroxyacylglutathione hydrolase-like"/>
    <property type="match status" value="1"/>
</dbReference>
<reference evidence="4" key="1">
    <citation type="submission" date="2017-12" db="EMBL/GenBank/DDBJ databases">
        <title>FDA dAtabase for Regulatory Grade micrObial Sequences (FDA-ARGOS): Supporting development and validation of Infectious Disease Dx tests.</title>
        <authorList>
            <person name="Hoffmann M."/>
            <person name="Allard M."/>
            <person name="Evans P."/>
            <person name="Brown E."/>
            <person name="Tallon L.J."/>
            <person name="Sadzewicz L."/>
            <person name="Sengamalay N."/>
            <person name="Ott S."/>
            <person name="Godinez A."/>
            <person name="Nagaraj S."/>
            <person name="Vavikolanu K."/>
            <person name="Aluvathingal J."/>
            <person name="Nadendla S."/>
            <person name="Hobson J."/>
            <person name="Sichtig H."/>
        </authorList>
    </citation>
    <scope>NUCLEOTIDE SEQUENCE [LARGE SCALE GENOMIC DNA]</scope>
    <source>
        <strain evidence="4">LMG 3418</strain>
    </source>
</reference>
<evidence type="ECO:0000256" key="1">
    <source>
        <dbReference type="SAM" id="MobiDB-lite"/>
    </source>
</evidence>
<protein>
    <submittedName>
        <fullName evidence="3">Competence protein ComEC</fullName>
    </submittedName>
</protein>
<feature type="domain" description="Metallo-beta-lactamase" evidence="2">
    <location>
        <begin position="58"/>
        <end position="90"/>
    </location>
</feature>